<feature type="domain" description="DUF3857" evidence="1">
    <location>
        <begin position="61"/>
        <end position="190"/>
    </location>
</feature>
<dbReference type="InterPro" id="IPR024618">
    <property type="entry name" value="DUF3857"/>
</dbReference>
<dbReference type="OrthoDB" id="8595007at2"/>
<dbReference type="InterPro" id="IPR038765">
    <property type="entry name" value="Papain-like_cys_pep_sf"/>
</dbReference>
<protein>
    <submittedName>
        <fullName evidence="2">Uncharacterized protein DUF3858</fullName>
    </submittedName>
</protein>
<dbReference type="Pfam" id="PF12969">
    <property type="entry name" value="DUF3857"/>
    <property type="match status" value="1"/>
</dbReference>
<dbReference type="RefSeq" id="WP_109681267.1">
    <property type="nucleotide sequence ID" value="NZ_QGGP01000001.1"/>
</dbReference>
<dbReference type="AlphaFoldDB" id="A0A316DUZ7"/>
<name>A0A316DUZ7_9FLAO</name>
<gene>
    <name evidence="2" type="ORF">LX78_00742</name>
</gene>
<proteinExistence type="predicted"/>
<dbReference type="EMBL" id="QGGP01000001">
    <property type="protein sequence ID" value="PWK21029.1"/>
    <property type="molecule type" value="Genomic_DNA"/>
</dbReference>
<evidence type="ECO:0000259" key="1">
    <source>
        <dbReference type="Pfam" id="PF12969"/>
    </source>
</evidence>
<reference evidence="2 3" key="1">
    <citation type="submission" date="2018-05" db="EMBL/GenBank/DDBJ databases">
        <title>Genomic Encyclopedia of Archaeal and Bacterial Type Strains, Phase II (KMG-II): from individual species to whole genera.</title>
        <authorList>
            <person name="Goeker M."/>
        </authorList>
    </citation>
    <scope>NUCLEOTIDE SEQUENCE [LARGE SCALE GENOMIC DNA]</scope>
    <source>
        <strain evidence="2 3">DSM 22637</strain>
    </source>
</reference>
<dbReference type="Gene3D" id="2.60.40.3140">
    <property type="match status" value="1"/>
</dbReference>
<organism evidence="2 3">
    <name type="scientific">Xanthomarina spongicola</name>
    <dbReference type="NCBI Taxonomy" id="570520"/>
    <lineage>
        <taxon>Bacteria</taxon>
        <taxon>Pseudomonadati</taxon>
        <taxon>Bacteroidota</taxon>
        <taxon>Flavobacteriia</taxon>
        <taxon>Flavobacteriales</taxon>
        <taxon>Flavobacteriaceae</taxon>
        <taxon>Xanthomarina</taxon>
    </lineage>
</organism>
<dbReference type="Proteomes" id="UP000245430">
    <property type="component" value="Unassembled WGS sequence"/>
</dbReference>
<evidence type="ECO:0000313" key="2">
    <source>
        <dbReference type="EMBL" id="PWK21029.1"/>
    </source>
</evidence>
<evidence type="ECO:0000313" key="3">
    <source>
        <dbReference type="Proteomes" id="UP000245430"/>
    </source>
</evidence>
<sequence length="633" mass="72851">MQKILLLVLSSLIYTHIAAQDENLYNVYSIPSELKIKSNAVVRFDNVHIEIIDYNKFIFSNKRIVTVLNKEGDSKIDAYHYYDENINIQDLEARIFNANGKEIAKFKKNDFKDVSAVSGGTLYSDSRVKYLDYTPNTYPYTILFETQVVYNSTAFMPSWKPIEGFYVSTENAEYKITNTSEIPIKIKTSNFKEFQIDSISKFHFVAKNLAAIEYESFSPDFETFAPYLKAALTEFDMEGVKGVNNNWEDFGLWMNNNLIKGTEQLPRSVISKMEQLTANANSDVEKARIVYQYMQDKTRYISVQVGIGGWKPMIAQDVDRLSYGDCKALTNYTKALLNGIGVDSYYTVIYGDNKLKNIDKDFSAIQGNHVILCLPDNENYIWLECTSKTSPFGYNANFTDDRDALIITPEGGKIVHTKVYKTEENIQEIDADMILDENGTVIGELQINSKGAQYGEHEGIQNRTKKEQELYYKDDFWNEINNLEILNMSFNNNKDSIVFTEDVNIRIPNYASKAGNRLLFQPNVFNKTTETPPRYKNRKLPFVIERGFTDVDTYQIKFSNALHVEAMKEPISIQNKFGSYILSITTTNNVITYKRELIINKGTYSKEEYQTFRDFCLSIKKHDNSKIVFNSKS</sequence>
<dbReference type="SUPFAM" id="SSF54001">
    <property type="entry name" value="Cysteine proteinases"/>
    <property type="match status" value="1"/>
</dbReference>
<comment type="caution">
    <text evidence="2">The sequence shown here is derived from an EMBL/GenBank/DDBJ whole genome shotgun (WGS) entry which is preliminary data.</text>
</comment>
<dbReference type="Gene3D" id="2.60.120.1130">
    <property type="match status" value="1"/>
</dbReference>
<keyword evidence="3" id="KW-1185">Reference proteome</keyword>
<dbReference type="Gene3D" id="3.10.620.30">
    <property type="match status" value="1"/>
</dbReference>
<accession>A0A316DUZ7</accession>